<evidence type="ECO:0000313" key="14">
    <source>
        <dbReference type="EMBL" id="CBJ32599.1"/>
    </source>
</evidence>
<keyword evidence="3" id="KW-0378">Hydrolase</keyword>
<feature type="domain" description="DEAD-box RNA helicase Q" evidence="13">
    <location>
        <begin position="406"/>
        <end position="434"/>
    </location>
</feature>
<evidence type="ECO:0000256" key="9">
    <source>
        <dbReference type="PROSITE-ProRule" id="PRU00552"/>
    </source>
</evidence>
<feature type="compositionally biased region" description="Basic and acidic residues" evidence="10">
    <location>
        <begin position="171"/>
        <end position="183"/>
    </location>
</feature>
<evidence type="ECO:0000259" key="13">
    <source>
        <dbReference type="PROSITE" id="PS51195"/>
    </source>
</evidence>
<feature type="compositionally biased region" description="Low complexity" evidence="10">
    <location>
        <begin position="153"/>
        <end position="168"/>
    </location>
</feature>
<keyword evidence="7" id="KW-0539">Nucleus</keyword>
<keyword evidence="6" id="KW-0694">RNA-binding</keyword>
<reference evidence="14 15" key="1">
    <citation type="journal article" date="2010" name="Nature">
        <title>The Ectocarpus genome and the independent evolution of multicellularity in brown algae.</title>
        <authorList>
            <person name="Cock J.M."/>
            <person name="Sterck L."/>
            <person name="Rouze P."/>
            <person name="Scornet D."/>
            <person name="Allen A.E."/>
            <person name="Amoutzias G."/>
            <person name="Anthouard V."/>
            <person name="Artiguenave F."/>
            <person name="Aury J.M."/>
            <person name="Badger J.H."/>
            <person name="Beszteri B."/>
            <person name="Billiau K."/>
            <person name="Bonnet E."/>
            <person name="Bothwell J.H."/>
            <person name="Bowler C."/>
            <person name="Boyen C."/>
            <person name="Brownlee C."/>
            <person name="Carrano C.J."/>
            <person name="Charrier B."/>
            <person name="Cho G.Y."/>
            <person name="Coelho S.M."/>
            <person name="Collen J."/>
            <person name="Corre E."/>
            <person name="Da Silva C."/>
            <person name="Delage L."/>
            <person name="Delaroque N."/>
            <person name="Dittami S.M."/>
            <person name="Doulbeau S."/>
            <person name="Elias M."/>
            <person name="Farnham G."/>
            <person name="Gachon C.M."/>
            <person name="Gschloessl B."/>
            <person name="Heesch S."/>
            <person name="Jabbari K."/>
            <person name="Jubin C."/>
            <person name="Kawai H."/>
            <person name="Kimura K."/>
            <person name="Kloareg B."/>
            <person name="Kupper F.C."/>
            <person name="Lang D."/>
            <person name="Le Bail A."/>
            <person name="Leblanc C."/>
            <person name="Lerouge P."/>
            <person name="Lohr M."/>
            <person name="Lopez P.J."/>
            <person name="Martens C."/>
            <person name="Maumus F."/>
            <person name="Michel G."/>
            <person name="Miranda-Saavedra D."/>
            <person name="Morales J."/>
            <person name="Moreau H."/>
            <person name="Motomura T."/>
            <person name="Nagasato C."/>
            <person name="Napoli C.A."/>
            <person name="Nelson D.R."/>
            <person name="Nyvall-Collen P."/>
            <person name="Peters A.F."/>
            <person name="Pommier C."/>
            <person name="Potin P."/>
            <person name="Poulain J."/>
            <person name="Quesneville H."/>
            <person name="Read B."/>
            <person name="Rensing S.A."/>
            <person name="Ritter A."/>
            <person name="Rousvoal S."/>
            <person name="Samanta M."/>
            <person name="Samson G."/>
            <person name="Schroeder D.C."/>
            <person name="Segurens B."/>
            <person name="Strittmatter M."/>
            <person name="Tonon T."/>
            <person name="Tregear J.W."/>
            <person name="Valentin K."/>
            <person name="von Dassow P."/>
            <person name="Yamagishi T."/>
            <person name="Van de Peer Y."/>
            <person name="Wincker P."/>
        </authorList>
    </citation>
    <scope>NUCLEOTIDE SEQUENCE [LARGE SCALE GENOMIC DNA]</scope>
    <source>
        <strain evidence="15">Ec32 / CCAP1310/4</strain>
    </source>
</reference>
<dbReference type="Proteomes" id="UP000002630">
    <property type="component" value="Unassembled WGS sequence"/>
</dbReference>
<gene>
    <name evidence="14" type="ORF">Esi_0349_0026</name>
</gene>
<comment type="similarity">
    <text evidence="8">Belongs to the DEAD box helicase family. DDX47/RRP3 subfamily.</text>
</comment>
<feature type="compositionally biased region" description="Acidic residues" evidence="10">
    <location>
        <begin position="211"/>
        <end position="227"/>
    </location>
</feature>
<evidence type="ECO:0000256" key="4">
    <source>
        <dbReference type="ARBA" id="ARBA00022806"/>
    </source>
</evidence>
<dbReference type="PROSITE" id="PS51192">
    <property type="entry name" value="HELICASE_ATP_BIND_1"/>
    <property type="match status" value="1"/>
</dbReference>
<dbReference type="STRING" id="2880.D7FYP9"/>
<dbReference type="SMART" id="SM00490">
    <property type="entry name" value="HELICc"/>
    <property type="match status" value="1"/>
</dbReference>
<dbReference type="GO" id="GO:0003723">
    <property type="term" value="F:RNA binding"/>
    <property type="evidence" value="ECO:0007669"/>
    <property type="project" value="UniProtKB-KW"/>
</dbReference>
<accession>D7FYP9</accession>
<evidence type="ECO:0000256" key="2">
    <source>
        <dbReference type="ARBA" id="ARBA00022741"/>
    </source>
</evidence>
<dbReference type="Gene3D" id="3.40.50.300">
    <property type="entry name" value="P-loop containing nucleotide triphosphate hydrolases"/>
    <property type="match status" value="2"/>
</dbReference>
<evidence type="ECO:0000256" key="5">
    <source>
        <dbReference type="ARBA" id="ARBA00022840"/>
    </source>
</evidence>
<evidence type="ECO:0000256" key="6">
    <source>
        <dbReference type="ARBA" id="ARBA00022884"/>
    </source>
</evidence>
<dbReference type="InterPro" id="IPR000629">
    <property type="entry name" value="RNA-helicase_DEAD-box_CS"/>
</dbReference>
<evidence type="ECO:0000256" key="8">
    <source>
        <dbReference type="ARBA" id="ARBA00024350"/>
    </source>
</evidence>
<evidence type="ECO:0000256" key="1">
    <source>
        <dbReference type="ARBA" id="ARBA00004123"/>
    </source>
</evidence>
<dbReference type="CDD" id="cd18787">
    <property type="entry name" value="SF2_C_DEAD"/>
    <property type="match status" value="1"/>
</dbReference>
<dbReference type="AlphaFoldDB" id="D7FYP9"/>
<dbReference type="PANTHER" id="PTHR47959">
    <property type="entry name" value="ATP-DEPENDENT RNA HELICASE RHLE-RELATED"/>
    <property type="match status" value="1"/>
</dbReference>
<dbReference type="InterPro" id="IPR050079">
    <property type="entry name" value="DEAD_box_RNA_helicase"/>
</dbReference>
<dbReference type="PROSITE" id="PS00039">
    <property type="entry name" value="DEAD_ATP_HELICASE"/>
    <property type="match status" value="1"/>
</dbReference>
<dbReference type="Pfam" id="PF00270">
    <property type="entry name" value="DEAD"/>
    <property type="match status" value="1"/>
</dbReference>
<protein>
    <submittedName>
        <fullName evidence="14">DEAD box helicase</fullName>
    </submittedName>
</protein>
<feature type="compositionally biased region" description="Basic and acidic residues" evidence="10">
    <location>
        <begin position="357"/>
        <end position="395"/>
    </location>
</feature>
<evidence type="ECO:0000259" key="11">
    <source>
        <dbReference type="PROSITE" id="PS51192"/>
    </source>
</evidence>
<dbReference type="InterPro" id="IPR044765">
    <property type="entry name" value="DDX47/Rrp3_DEADc"/>
</dbReference>
<feature type="region of interest" description="Disordered" evidence="10">
    <location>
        <begin position="110"/>
        <end position="407"/>
    </location>
</feature>
<dbReference type="InterPro" id="IPR014001">
    <property type="entry name" value="Helicase_ATP-bd"/>
</dbReference>
<feature type="region of interest" description="Disordered" evidence="10">
    <location>
        <begin position="1"/>
        <end position="57"/>
    </location>
</feature>
<dbReference type="GO" id="GO:0003724">
    <property type="term" value="F:RNA helicase activity"/>
    <property type="evidence" value="ECO:0007669"/>
    <property type="project" value="InterPro"/>
</dbReference>
<evidence type="ECO:0000313" key="15">
    <source>
        <dbReference type="Proteomes" id="UP000002630"/>
    </source>
</evidence>
<dbReference type="InterPro" id="IPR011545">
    <property type="entry name" value="DEAD/DEAH_box_helicase_dom"/>
</dbReference>
<dbReference type="GO" id="GO:0005829">
    <property type="term" value="C:cytosol"/>
    <property type="evidence" value="ECO:0007669"/>
    <property type="project" value="TreeGrafter"/>
</dbReference>
<dbReference type="InterPro" id="IPR001650">
    <property type="entry name" value="Helicase_C-like"/>
</dbReference>
<evidence type="ECO:0000256" key="10">
    <source>
        <dbReference type="SAM" id="MobiDB-lite"/>
    </source>
</evidence>
<evidence type="ECO:0000256" key="7">
    <source>
        <dbReference type="ARBA" id="ARBA00023242"/>
    </source>
</evidence>
<keyword evidence="2" id="KW-0547">Nucleotide-binding</keyword>
<dbReference type="SMART" id="SM00487">
    <property type="entry name" value="DEXDc"/>
    <property type="match status" value="1"/>
</dbReference>
<feature type="compositionally biased region" description="Acidic residues" evidence="10">
    <location>
        <begin position="249"/>
        <end position="280"/>
    </location>
</feature>
<dbReference type="FunCoup" id="D7FYP9">
    <property type="interactions" value="542"/>
</dbReference>
<feature type="compositionally biased region" description="Gly residues" evidence="10">
    <location>
        <begin position="831"/>
        <end position="842"/>
    </location>
</feature>
<keyword evidence="5" id="KW-0067">ATP-binding</keyword>
<keyword evidence="4 14" id="KW-0347">Helicase</keyword>
<feature type="domain" description="Helicase ATP-binding" evidence="11">
    <location>
        <begin position="437"/>
        <end position="608"/>
    </location>
</feature>
<dbReference type="InterPro" id="IPR014014">
    <property type="entry name" value="RNA_helicase_DEAD_Q_motif"/>
</dbReference>
<evidence type="ECO:0000259" key="12">
    <source>
        <dbReference type="PROSITE" id="PS51194"/>
    </source>
</evidence>
<keyword evidence="15" id="KW-1185">Reference proteome</keyword>
<evidence type="ECO:0000256" key="3">
    <source>
        <dbReference type="ARBA" id="ARBA00022801"/>
    </source>
</evidence>
<organism evidence="14 15">
    <name type="scientific">Ectocarpus siliculosus</name>
    <name type="common">Brown alga</name>
    <name type="synonym">Conferva siliculosa</name>
    <dbReference type="NCBI Taxonomy" id="2880"/>
    <lineage>
        <taxon>Eukaryota</taxon>
        <taxon>Sar</taxon>
        <taxon>Stramenopiles</taxon>
        <taxon>Ochrophyta</taxon>
        <taxon>PX clade</taxon>
        <taxon>Phaeophyceae</taxon>
        <taxon>Ectocarpales</taxon>
        <taxon>Ectocarpaceae</taxon>
        <taxon>Ectocarpus</taxon>
    </lineage>
</organism>
<dbReference type="InterPro" id="IPR027417">
    <property type="entry name" value="P-loop_NTPase"/>
</dbReference>
<feature type="compositionally biased region" description="Basic residues" evidence="10">
    <location>
        <begin position="1"/>
        <end position="10"/>
    </location>
</feature>
<dbReference type="GO" id="GO:0005524">
    <property type="term" value="F:ATP binding"/>
    <property type="evidence" value="ECO:0007669"/>
    <property type="project" value="UniProtKB-KW"/>
</dbReference>
<feature type="compositionally biased region" description="Low complexity" evidence="10">
    <location>
        <begin position="110"/>
        <end position="132"/>
    </location>
</feature>
<feature type="compositionally biased region" description="Acidic residues" evidence="10">
    <location>
        <begin position="314"/>
        <end position="329"/>
    </location>
</feature>
<feature type="region of interest" description="Disordered" evidence="10">
    <location>
        <begin position="800"/>
        <end position="848"/>
    </location>
</feature>
<feature type="short sequence motif" description="Q motif" evidence="9">
    <location>
        <begin position="406"/>
        <end position="434"/>
    </location>
</feature>
<dbReference type="EMBL" id="FN649760">
    <property type="protein sequence ID" value="CBJ32599.1"/>
    <property type="molecule type" value="Genomic_DNA"/>
</dbReference>
<feature type="compositionally biased region" description="Acidic residues" evidence="10">
    <location>
        <begin position="336"/>
        <end position="348"/>
    </location>
</feature>
<dbReference type="CDD" id="cd17954">
    <property type="entry name" value="DEADc_DDX47"/>
    <property type="match status" value="1"/>
</dbReference>
<feature type="domain" description="Helicase C-terminal" evidence="12">
    <location>
        <begin position="619"/>
        <end position="779"/>
    </location>
</feature>
<dbReference type="eggNOG" id="KOG0330">
    <property type="taxonomic scope" value="Eukaryota"/>
</dbReference>
<dbReference type="PANTHER" id="PTHR47959:SF20">
    <property type="entry name" value="RNA HELICASE"/>
    <property type="match status" value="1"/>
</dbReference>
<sequence>MGRGFQKKALRGGGGGGRSFSKGNRQQQQRRGGKSPAAGRVAFKPRPPPPLPEALSSLPKFVKKNNFSGRKLGYFFSRGKAGVGYYVDRVQIGAMGDKLRARLAATLKPPAAAGGGEATKPAGTKTAAGPGAVNVKSPTASRDKKSPVDAGNSSSSSSKAVEKSSVAVPKLRGDGIRAGESKRTTPAVAVKDGGAGSDEALSDGASSGEESSSDDDEDDSGDDESDGGGEVARSVPNGQGGSGVKAAKEEDEDGSSSGSEEEEEEDGESEGDVSDEEGGEDTERVSNGAAAAKADAGAKVVAERAVGNTRGAHEEEEAEEEEEEEENGEEGSSSSSDEEEEMEGEAGGEEGSSSGSDDEKAAAEEKTGDRGTRVRGLEKNEDNSSSGEKRPKGPEADEPPPEDIKASFESLGVTGPLCEAAAQLGWTHATEIQRQALPLAFEGKDVIGLAETGSGKTGAFALPILQALLENPQRLFAVIMAPTRELAFQINEVMEALGVGIGLKTVCIVGGIDMFQQSVALALKPHVVIATPGRLVDHLENTKGFSLRTAKYLVLDEADRMLGMDFEEEINKVLSVLPRERRTFLFSATMTSKVAKLQRASLKNPARVEVANKFSTPKTLVQQYLFIPAKHKDCYLAYVLNEFAGQSTIVFVSTCNNAQRVALLLRNLGFQAVCLHGQMGQPKRLGALGKFKSGQRNVLIATDVASRGLDIPSVDLVVNMEIPSHGKDYIHRVGRTARAGRAGRSIAFVTQYDVEVYQRMEALIGQKLPPYVCDEETVLVLQERVGEAQRMAAREMREADFNKKGKHRGGGGDGGEDAETVVRSFKRQRMGGRGGGRGGSRGGRGKRR</sequence>
<name>D7FYP9_ECTSI</name>
<dbReference type="OrthoDB" id="10261904at2759"/>
<dbReference type="PROSITE" id="PS51194">
    <property type="entry name" value="HELICASE_CTER"/>
    <property type="match status" value="1"/>
</dbReference>
<dbReference type="InParanoid" id="D7FYP9"/>
<proteinExistence type="inferred from homology"/>
<feature type="compositionally biased region" description="Low complexity" evidence="10">
    <location>
        <begin position="288"/>
        <end position="300"/>
    </location>
</feature>
<comment type="subcellular location">
    <subcellularLocation>
        <location evidence="1">Nucleus</location>
    </subcellularLocation>
</comment>
<dbReference type="PROSITE" id="PS51195">
    <property type="entry name" value="Q_MOTIF"/>
    <property type="match status" value="1"/>
</dbReference>
<dbReference type="SUPFAM" id="SSF52540">
    <property type="entry name" value="P-loop containing nucleoside triphosphate hydrolases"/>
    <property type="match status" value="1"/>
</dbReference>
<dbReference type="Pfam" id="PF00271">
    <property type="entry name" value="Helicase_C"/>
    <property type="match status" value="1"/>
</dbReference>
<dbReference type="GO" id="GO:0016787">
    <property type="term" value="F:hydrolase activity"/>
    <property type="evidence" value="ECO:0007669"/>
    <property type="project" value="UniProtKB-KW"/>
</dbReference>
<dbReference type="GO" id="GO:0005634">
    <property type="term" value="C:nucleus"/>
    <property type="evidence" value="ECO:0007669"/>
    <property type="project" value="UniProtKB-SubCell"/>
</dbReference>